<sequence>MENLLQADHIRHQTLHRLNQILTTRQTARCLLAMAEYTHRLRALSSLWHARPRSQ</sequence>
<dbReference type="OrthoDB" id="2015618at2759"/>
<evidence type="ECO:0000313" key="9">
    <source>
        <dbReference type="Proteomes" id="UP000634136"/>
    </source>
</evidence>
<dbReference type="EMBL" id="JAAIUW010000008">
    <property type="protein sequence ID" value="KAF7818975.1"/>
    <property type="molecule type" value="Genomic_DNA"/>
</dbReference>
<keyword evidence="5" id="KW-0804">Transcription</keyword>
<evidence type="ECO:0000256" key="3">
    <source>
        <dbReference type="ARBA" id="ARBA00023125"/>
    </source>
</evidence>
<dbReference type="GO" id="GO:0006351">
    <property type="term" value="P:DNA-templated transcription"/>
    <property type="evidence" value="ECO:0007669"/>
    <property type="project" value="InterPro"/>
</dbReference>
<accession>A0A834WD44</accession>
<feature type="domain" description="DOG1" evidence="7">
    <location>
        <begin position="1"/>
        <end position="51"/>
    </location>
</feature>
<dbReference type="PANTHER" id="PTHR45693:SF13">
    <property type="entry name" value="TRANSCRIPTION FACTOR TGA10"/>
    <property type="match status" value="1"/>
</dbReference>
<dbReference type="AlphaFoldDB" id="A0A834WD44"/>
<comment type="subcellular location">
    <subcellularLocation>
        <location evidence="1">Nucleus</location>
    </subcellularLocation>
</comment>
<keyword evidence="3" id="KW-0238">DNA-binding</keyword>
<evidence type="ECO:0000256" key="5">
    <source>
        <dbReference type="ARBA" id="ARBA00023163"/>
    </source>
</evidence>
<reference evidence="8" key="1">
    <citation type="submission" date="2020-09" db="EMBL/GenBank/DDBJ databases">
        <title>Genome-Enabled Discovery of Anthraquinone Biosynthesis in Senna tora.</title>
        <authorList>
            <person name="Kang S.-H."/>
            <person name="Pandey R.P."/>
            <person name="Lee C.-M."/>
            <person name="Sim J.-S."/>
            <person name="Jeong J.-T."/>
            <person name="Choi B.-S."/>
            <person name="Jung M."/>
            <person name="Ginzburg D."/>
            <person name="Zhao K."/>
            <person name="Won S.Y."/>
            <person name="Oh T.-J."/>
            <person name="Yu Y."/>
            <person name="Kim N.-H."/>
            <person name="Lee O.R."/>
            <person name="Lee T.-H."/>
            <person name="Bashyal P."/>
            <person name="Kim T.-S."/>
            <person name="Lee W.-H."/>
            <person name="Kawkins C."/>
            <person name="Kim C.-K."/>
            <person name="Kim J.S."/>
            <person name="Ahn B.O."/>
            <person name="Rhee S.Y."/>
            <person name="Sohng J.K."/>
        </authorList>
    </citation>
    <scope>NUCLEOTIDE SEQUENCE</scope>
    <source>
        <tissue evidence="8">Leaf</tissue>
    </source>
</reference>
<evidence type="ECO:0000259" key="7">
    <source>
        <dbReference type="PROSITE" id="PS51806"/>
    </source>
</evidence>
<evidence type="ECO:0000313" key="8">
    <source>
        <dbReference type="EMBL" id="KAF7818975.1"/>
    </source>
</evidence>
<keyword evidence="2" id="KW-0805">Transcription regulation</keyword>
<name>A0A834WD44_9FABA</name>
<organism evidence="8 9">
    <name type="scientific">Senna tora</name>
    <dbReference type="NCBI Taxonomy" id="362788"/>
    <lineage>
        <taxon>Eukaryota</taxon>
        <taxon>Viridiplantae</taxon>
        <taxon>Streptophyta</taxon>
        <taxon>Embryophyta</taxon>
        <taxon>Tracheophyta</taxon>
        <taxon>Spermatophyta</taxon>
        <taxon>Magnoliopsida</taxon>
        <taxon>eudicotyledons</taxon>
        <taxon>Gunneridae</taxon>
        <taxon>Pentapetalae</taxon>
        <taxon>rosids</taxon>
        <taxon>fabids</taxon>
        <taxon>Fabales</taxon>
        <taxon>Fabaceae</taxon>
        <taxon>Caesalpinioideae</taxon>
        <taxon>Cassia clade</taxon>
        <taxon>Senna</taxon>
    </lineage>
</organism>
<evidence type="ECO:0000256" key="2">
    <source>
        <dbReference type="ARBA" id="ARBA00023015"/>
    </source>
</evidence>
<evidence type="ECO:0000256" key="6">
    <source>
        <dbReference type="ARBA" id="ARBA00023242"/>
    </source>
</evidence>
<protein>
    <submittedName>
        <fullName evidence="8">BZIP transcription factor TGA10</fullName>
    </submittedName>
</protein>
<evidence type="ECO:0000256" key="1">
    <source>
        <dbReference type="ARBA" id="ARBA00004123"/>
    </source>
</evidence>
<keyword evidence="6" id="KW-0539">Nucleus</keyword>
<dbReference type="PANTHER" id="PTHR45693">
    <property type="entry name" value="TRANSCRIPTION FACTOR TGA9"/>
    <property type="match status" value="1"/>
</dbReference>
<dbReference type="Proteomes" id="UP000634136">
    <property type="component" value="Unassembled WGS sequence"/>
</dbReference>
<dbReference type="InterPro" id="IPR025422">
    <property type="entry name" value="TGA_domain"/>
</dbReference>
<keyword evidence="9" id="KW-1185">Reference proteome</keyword>
<dbReference type="PROSITE" id="PS51806">
    <property type="entry name" value="DOG1"/>
    <property type="match status" value="1"/>
</dbReference>
<dbReference type="GO" id="GO:0005634">
    <property type="term" value="C:nucleus"/>
    <property type="evidence" value="ECO:0007669"/>
    <property type="project" value="UniProtKB-SubCell"/>
</dbReference>
<proteinExistence type="predicted"/>
<comment type="caution">
    <text evidence="8">The sequence shown here is derived from an EMBL/GenBank/DDBJ whole genome shotgun (WGS) entry which is preliminary data.</text>
</comment>
<dbReference type="GO" id="GO:0043565">
    <property type="term" value="F:sequence-specific DNA binding"/>
    <property type="evidence" value="ECO:0007669"/>
    <property type="project" value="InterPro"/>
</dbReference>
<keyword evidence="4" id="KW-0010">Activator</keyword>
<gene>
    <name evidence="8" type="ORF">G2W53_024430</name>
</gene>
<evidence type="ECO:0000256" key="4">
    <source>
        <dbReference type="ARBA" id="ARBA00023159"/>
    </source>
</evidence>